<dbReference type="AlphaFoldDB" id="A0A2H1FCR6"/>
<reference evidence="2" key="1">
    <citation type="submission" date="2017-03" db="EMBL/GenBank/DDBJ databases">
        <authorList>
            <person name="Herbold C."/>
        </authorList>
    </citation>
    <scope>NUCLEOTIDE SEQUENCE [LARGE SCALE GENOMIC DNA]</scope>
</reference>
<dbReference type="EMBL" id="LT841358">
    <property type="protein sequence ID" value="SMH70563.1"/>
    <property type="molecule type" value="Genomic_DNA"/>
</dbReference>
<accession>A0A2H1FCR6</accession>
<evidence type="ECO:0000313" key="1">
    <source>
        <dbReference type="EMBL" id="SMH70563.1"/>
    </source>
</evidence>
<name>A0A2H1FCR6_9ARCH</name>
<organism evidence="1 2">
    <name type="scientific">Candidatus Nitrosotalea okcheonensis</name>
    <dbReference type="NCBI Taxonomy" id="1903276"/>
    <lineage>
        <taxon>Archaea</taxon>
        <taxon>Nitrososphaerota</taxon>
        <taxon>Nitrososphaeria</taxon>
        <taxon>Nitrosotaleales</taxon>
        <taxon>Nitrosotaleaceae</taxon>
        <taxon>Nitrosotalea</taxon>
    </lineage>
</organism>
<gene>
    <name evidence="1" type="ORF">NCS_10370</name>
</gene>
<protein>
    <submittedName>
        <fullName evidence="1">Uncharacterized protein</fullName>
    </submittedName>
</protein>
<keyword evidence="2" id="KW-1185">Reference proteome</keyword>
<sequence length="109" mass="13271">MSRKHYNIMIEKINMNSKERENKIAFMTCVEVVLMRRGNTNYNLVLAKLQSYHNFWIFECIDHPEHLRDILKEVYQNEYYSIVDEIRMESERLDDMDETKEAFLKVMLS</sequence>
<proteinExistence type="predicted"/>
<dbReference type="Proteomes" id="UP000230607">
    <property type="component" value="Chromosome 1"/>
</dbReference>
<evidence type="ECO:0000313" key="2">
    <source>
        <dbReference type="Proteomes" id="UP000230607"/>
    </source>
</evidence>